<dbReference type="Proteomes" id="UP000537260">
    <property type="component" value="Unassembled WGS sequence"/>
</dbReference>
<accession>A0A7Z0ECP1</accession>
<reference evidence="1 2" key="1">
    <citation type="submission" date="2020-07" db="EMBL/GenBank/DDBJ databases">
        <title>Sequencing the genomes of 1000 actinobacteria strains.</title>
        <authorList>
            <person name="Klenk H.-P."/>
        </authorList>
    </citation>
    <scope>NUCLEOTIDE SEQUENCE [LARGE SCALE GENOMIC DNA]</scope>
    <source>
        <strain evidence="1 2">LI1</strain>
    </source>
</reference>
<evidence type="ECO:0000313" key="2">
    <source>
        <dbReference type="Proteomes" id="UP000537260"/>
    </source>
</evidence>
<protein>
    <submittedName>
        <fullName evidence="1">Uncharacterized protein</fullName>
    </submittedName>
</protein>
<organism evidence="1 2">
    <name type="scientific">Glaciibacter psychrotolerans</name>
    <dbReference type="NCBI Taxonomy" id="670054"/>
    <lineage>
        <taxon>Bacteria</taxon>
        <taxon>Bacillati</taxon>
        <taxon>Actinomycetota</taxon>
        <taxon>Actinomycetes</taxon>
        <taxon>Micrococcales</taxon>
        <taxon>Microbacteriaceae</taxon>
        <taxon>Glaciibacter</taxon>
    </lineage>
</organism>
<dbReference type="EMBL" id="JACCFM010000001">
    <property type="protein sequence ID" value="NYJ19170.1"/>
    <property type="molecule type" value="Genomic_DNA"/>
</dbReference>
<name>A0A7Z0ECP1_9MICO</name>
<dbReference type="AlphaFoldDB" id="A0A7Z0ECP1"/>
<comment type="caution">
    <text evidence="1">The sequence shown here is derived from an EMBL/GenBank/DDBJ whole genome shotgun (WGS) entry which is preliminary data.</text>
</comment>
<dbReference type="RefSeq" id="WP_179577973.1">
    <property type="nucleotide sequence ID" value="NZ_JACCFM010000001.1"/>
</dbReference>
<sequence length="66" mass="7075">MTQLAFDFDALGIEPDPDAADLACIPERGDIHVVASCGHCAHCGKPMFQQILMELAHKCQGHEVAA</sequence>
<proteinExistence type="predicted"/>
<evidence type="ECO:0000313" key="1">
    <source>
        <dbReference type="EMBL" id="NYJ19170.1"/>
    </source>
</evidence>
<keyword evidence="2" id="KW-1185">Reference proteome</keyword>
<gene>
    <name evidence="1" type="ORF">HNR05_000961</name>
</gene>